<dbReference type="RefSeq" id="WP_257560142.1">
    <property type="nucleotide sequence ID" value="NZ_JANKBY010000030.1"/>
</dbReference>
<dbReference type="InterPro" id="IPR038666">
    <property type="entry name" value="SSP1_head-tail_sf"/>
</dbReference>
<dbReference type="Proteomes" id="UP001140817">
    <property type="component" value="Unassembled WGS sequence"/>
</dbReference>
<sequence length="115" mass="13525">MSRYRINPGELRHRIVIQRPNNNQNEYGEIEINTNENWIDVAVVRAGIYPISGKEFFSAETVNSEITHKVKIRYIKGLTSNMRIKFGDRYFQIISPPINFQEKNIELQLLCKELI</sequence>
<evidence type="ECO:0000313" key="2">
    <source>
        <dbReference type="Proteomes" id="UP001140817"/>
    </source>
</evidence>
<accession>A0A9X2S0H2</accession>
<dbReference type="Pfam" id="PF05521">
    <property type="entry name" value="Phage_HCP"/>
    <property type="match status" value="1"/>
</dbReference>
<evidence type="ECO:0000313" key="1">
    <source>
        <dbReference type="EMBL" id="MCR1821998.1"/>
    </source>
</evidence>
<dbReference type="EMBL" id="JANKBY010000030">
    <property type="protein sequence ID" value="MCR1821998.1"/>
    <property type="molecule type" value="Genomic_DNA"/>
</dbReference>
<dbReference type="NCBIfam" id="TIGR01563">
    <property type="entry name" value="gp16_SPP1"/>
    <property type="match status" value="1"/>
</dbReference>
<organism evidence="1 2">
    <name type="scientific">Terrisporobacter muris</name>
    <dbReference type="NCBI Taxonomy" id="2963284"/>
    <lineage>
        <taxon>Bacteria</taxon>
        <taxon>Bacillati</taxon>
        <taxon>Bacillota</taxon>
        <taxon>Clostridia</taxon>
        <taxon>Peptostreptococcales</taxon>
        <taxon>Peptostreptococcaceae</taxon>
        <taxon>Terrisporobacter</taxon>
    </lineage>
</organism>
<dbReference type="InterPro" id="IPR008767">
    <property type="entry name" value="Phage_SPP1_head-tail_adaptor"/>
</dbReference>
<dbReference type="Gene3D" id="2.40.10.270">
    <property type="entry name" value="Bacteriophage SPP1 head-tail adaptor protein"/>
    <property type="match status" value="1"/>
</dbReference>
<comment type="caution">
    <text evidence="1">The sequence shown here is derived from an EMBL/GenBank/DDBJ whole genome shotgun (WGS) entry which is preliminary data.</text>
</comment>
<reference evidence="1" key="1">
    <citation type="submission" date="2022-07" db="EMBL/GenBank/DDBJ databases">
        <title>Enhanced cultured diversity of the mouse gut microbiota enables custom-made synthetic communities.</title>
        <authorList>
            <person name="Afrizal A."/>
        </authorList>
    </citation>
    <scope>NUCLEOTIDE SEQUENCE</scope>
    <source>
        <strain evidence="1">DSM 29186</strain>
    </source>
</reference>
<keyword evidence="2" id="KW-1185">Reference proteome</keyword>
<protein>
    <submittedName>
        <fullName evidence="1">Phage head closure protein</fullName>
    </submittedName>
</protein>
<proteinExistence type="predicted"/>
<dbReference type="AlphaFoldDB" id="A0A9X2S0H2"/>
<name>A0A9X2S0H2_9FIRM</name>
<gene>
    <name evidence="1" type="ORF">NSA58_04285</name>
</gene>